<proteinExistence type="predicted"/>
<accession>A0ACD0NT52</accession>
<evidence type="ECO:0000313" key="2">
    <source>
        <dbReference type="Proteomes" id="UP000245626"/>
    </source>
</evidence>
<keyword evidence="2" id="KW-1185">Reference proteome</keyword>
<dbReference type="Proteomes" id="UP000245626">
    <property type="component" value="Unassembled WGS sequence"/>
</dbReference>
<organism evidence="1 2">
    <name type="scientific">Violaceomyces palustris</name>
    <dbReference type="NCBI Taxonomy" id="1673888"/>
    <lineage>
        <taxon>Eukaryota</taxon>
        <taxon>Fungi</taxon>
        <taxon>Dikarya</taxon>
        <taxon>Basidiomycota</taxon>
        <taxon>Ustilaginomycotina</taxon>
        <taxon>Ustilaginomycetes</taxon>
        <taxon>Violaceomycetales</taxon>
        <taxon>Violaceomycetaceae</taxon>
        <taxon>Violaceomyces</taxon>
    </lineage>
</organism>
<evidence type="ECO:0000313" key="1">
    <source>
        <dbReference type="EMBL" id="PWN48981.1"/>
    </source>
</evidence>
<dbReference type="EMBL" id="KZ820115">
    <property type="protein sequence ID" value="PWN48981.1"/>
    <property type="molecule type" value="Genomic_DNA"/>
</dbReference>
<reference evidence="1 2" key="1">
    <citation type="journal article" date="2018" name="Mol. Biol. Evol.">
        <title>Broad Genomic Sampling Reveals a Smut Pathogenic Ancestry of the Fungal Clade Ustilaginomycotina.</title>
        <authorList>
            <person name="Kijpornyongpan T."/>
            <person name="Mondo S.J."/>
            <person name="Barry K."/>
            <person name="Sandor L."/>
            <person name="Lee J."/>
            <person name="Lipzen A."/>
            <person name="Pangilinan J."/>
            <person name="LaButti K."/>
            <person name="Hainaut M."/>
            <person name="Henrissat B."/>
            <person name="Grigoriev I.V."/>
            <person name="Spatafora J.W."/>
            <person name="Aime M.C."/>
        </authorList>
    </citation>
    <scope>NUCLEOTIDE SEQUENCE [LARGE SCALE GENOMIC DNA]</scope>
    <source>
        <strain evidence="1 2">SA 807</strain>
    </source>
</reference>
<sequence length="65" mass="7567">MKAYKGVLLTCDPAVKQLILSIDERLRFIIMDLDETHLLVSPDKVEWMRAELETELEKNTYTLDA</sequence>
<gene>
    <name evidence="1" type="ORF">IE53DRAFT_169207</name>
</gene>
<protein>
    <submittedName>
        <fullName evidence="1">Nucleotide excision repair, TFIIH, subunit</fullName>
    </submittedName>
</protein>
<name>A0ACD0NT52_9BASI</name>